<dbReference type="STRING" id="1399860.A0A2C5XX77"/>
<feature type="domain" description="Dipeptidylpeptidase IV N-terminal" evidence="16">
    <location>
        <begin position="100"/>
        <end position="459"/>
    </location>
</feature>
<dbReference type="SUPFAM" id="SSF82171">
    <property type="entry name" value="DPP6 N-terminal domain-like"/>
    <property type="match status" value="1"/>
</dbReference>
<dbReference type="GO" id="GO:0008239">
    <property type="term" value="F:dipeptidyl-peptidase activity"/>
    <property type="evidence" value="ECO:0007669"/>
    <property type="project" value="UniProtKB-EC"/>
</dbReference>
<dbReference type="Gene3D" id="2.140.10.30">
    <property type="entry name" value="Dipeptidylpeptidase IV, N-terminal domain"/>
    <property type="match status" value="1"/>
</dbReference>
<dbReference type="EC" id="3.4.14.5" evidence="4"/>
<keyword evidence="7" id="KW-0964">Secreted</keyword>
<dbReference type="AlphaFoldDB" id="A0A2C5XX77"/>
<dbReference type="Proteomes" id="UP000226192">
    <property type="component" value="Unassembled WGS sequence"/>
</dbReference>
<evidence type="ECO:0000313" key="17">
    <source>
        <dbReference type="EMBL" id="PHH59993.1"/>
    </source>
</evidence>
<evidence type="ECO:0000256" key="10">
    <source>
        <dbReference type="ARBA" id="ARBA00022801"/>
    </source>
</evidence>
<comment type="catalytic activity">
    <reaction evidence="1">
        <text>Release of an N-terminal dipeptide, Xaa-Yaa-|-Zaa-, from a polypeptide, preferentially when Yaa is Pro, provided Zaa is neither Pro nor hydroxyproline.</text>
        <dbReference type="EC" id="3.4.14.5"/>
    </reaction>
</comment>
<evidence type="ECO:0000313" key="18">
    <source>
        <dbReference type="Proteomes" id="UP000226192"/>
    </source>
</evidence>
<proteinExistence type="inferred from homology"/>
<evidence type="ECO:0000256" key="11">
    <source>
        <dbReference type="ARBA" id="ARBA00022825"/>
    </source>
</evidence>
<dbReference type="Pfam" id="PF00930">
    <property type="entry name" value="DPPIV_N"/>
    <property type="match status" value="1"/>
</dbReference>
<dbReference type="GO" id="GO:0008236">
    <property type="term" value="F:serine-type peptidase activity"/>
    <property type="evidence" value="ECO:0007669"/>
    <property type="project" value="UniProtKB-KW"/>
</dbReference>
<evidence type="ECO:0000256" key="5">
    <source>
        <dbReference type="ARBA" id="ARBA00014118"/>
    </source>
</evidence>
<protein>
    <recommendedName>
        <fullName evidence="5">Probable dipeptidyl-aminopeptidase B</fullName>
        <ecNumber evidence="4">3.4.14.5</ecNumber>
    </recommendedName>
    <alternativeName>
        <fullName evidence="13">Dipeptidyl peptidase IV</fullName>
    </alternativeName>
</protein>
<evidence type="ECO:0000256" key="7">
    <source>
        <dbReference type="ARBA" id="ARBA00022525"/>
    </source>
</evidence>
<evidence type="ECO:0000256" key="14">
    <source>
        <dbReference type="SAM" id="SignalP"/>
    </source>
</evidence>
<feature type="chain" id="PRO_5012428694" description="Probable dipeptidyl-aminopeptidase B" evidence="14">
    <location>
        <begin position="17"/>
        <end position="760"/>
    </location>
</feature>
<comment type="similarity">
    <text evidence="3">Belongs to the peptidase S9B family.</text>
</comment>
<keyword evidence="6" id="KW-0031">Aminopeptidase</keyword>
<gene>
    <name evidence="17" type="ORF">CDD81_2227</name>
</gene>
<dbReference type="Gene3D" id="3.40.50.1820">
    <property type="entry name" value="alpha/beta hydrolase"/>
    <property type="match status" value="1"/>
</dbReference>
<evidence type="ECO:0000256" key="12">
    <source>
        <dbReference type="ARBA" id="ARBA00023180"/>
    </source>
</evidence>
<comment type="subcellular location">
    <subcellularLocation>
        <location evidence="2">Secreted</location>
    </subcellularLocation>
</comment>
<accession>A0A2C5XX77</accession>
<name>A0A2C5XX77_9HYPO</name>
<dbReference type="GO" id="GO:0005576">
    <property type="term" value="C:extracellular region"/>
    <property type="evidence" value="ECO:0007669"/>
    <property type="project" value="UniProtKB-SubCell"/>
</dbReference>
<evidence type="ECO:0000256" key="6">
    <source>
        <dbReference type="ARBA" id="ARBA00022438"/>
    </source>
</evidence>
<keyword evidence="10" id="KW-0378">Hydrolase</keyword>
<dbReference type="GO" id="GO:0004177">
    <property type="term" value="F:aminopeptidase activity"/>
    <property type="evidence" value="ECO:0007669"/>
    <property type="project" value="UniProtKB-KW"/>
</dbReference>
<dbReference type="InterPro" id="IPR029058">
    <property type="entry name" value="AB_hydrolase_fold"/>
</dbReference>
<dbReference type="PANTHER" id="PTHR11731">
    <property type="entry name" value="PROTEASE FAMILY S9B,C DIPEPTIDYL-PEPTIDASE IV-RELATED"/>
    <property type="match status" value="1"/>
</dbReference>
<evidence type="ECO:0000256" key="3">
    <source>
        <dbReference type="ARBA" id="ARBA00006150"/>
    </source>
</evidence>
<dbReference type="EMBL" id="NJET01000169">
    <property type="protein sequence ID" value="PHH59993.1"/>
    <property type="molecule type" value="Genomic_DNA"/>
</dbReference>
<keyword evidence="8" id="KW-0645">Protease</keyword>
<feature type="domain" description="Peptidase S9 prolyl oligopeptidase catalytic" evidence="15">
    <location>
        <begin position="555"/>
        <end position="739"/>
    </location>
</feature>
<evidence type="ECO:0000256" key="8">
    <source>
        <dbReference type="ARBA" id="ARBA00022670"/>
    </source>
</evidence>
<dbReference type="InterPro" id="IPR050278">
    <property type="entry name" value="Serine_Prot_S9B/DPPIV"/>
</dbReference>
<evidence type="ECO:0000256" key="1">
    <source>
        <dbReference type="ARBA" id="ARBA00001257"/>
    </source>
</evidence>
<keyword evidence="18" id="KW-1185">Reference proteome</keyword>
<dbReference type="OrthoDB" id="16520at2759"/>
<dbReference type="SUPFAM" id="SSF53474">
    <property type="entry name" value="alpha/beta-Hydrolases"/>
    <property type="match status" value="1"/>
</dbReference>
<dbReference type="GO" id="GO:0006508">
    <property type="term" value="P:proteolysis"/>
    <property type="evidence" value="ECO:0007669"/>
    <property type="project" value="UniProtKB-KW"/>
</dbReference>
<comment type="caution">
    <text evidence="17">The sequence shown here is derived from an EMBL/GenBank/DDBJ whole genome shotgun (WGS) entry which is preliminary data.</text>
</comment>
<evidence type="ECO:0000259" key="16">
    <source>
        <dbReference type="Pfam" id="PF00930"/>
    </source>
</evidence>
<dbReference type="PANTHER" id="PTHR11731:SF162">
    <property type="entry name" value="DIPEPTIDYL PEPTIDASE 4-RELATED"/>
    <property type="match status" value="1"/>
</dbReference>
<evidence type="ECO:0000256" key="2">
    <source>
        <dbReference type="ARBA" id="ARBA00004613"/>
    </source>
</evidence>
<keyword evidence="12" id="KW-0325">Glycoprotein</keyword>
<keyword evidence="11" id="KW-0720">Serine protease</keyword>
<feature type="signal peptide" evidence="14">
    <location>
        <begin position="1"/>
        <end position="16"/>
    </location>
</feature>
<dbReference type="Pfam" id="PF00326">
    <property type="entry name" value="Peptidase_S9"/>
    <property type="match status" value="1"/>
</dbReference>
<dbReference type="InterPro" id="IPR001375">
    <property type="entry name" value="Peptidase_S9_cat"/>
</dbReference>
<dbReference type="GO" id="GO:0005886">
    <property type="term" value="C:plasma membrane"/>
    <property type="evidence" value="ECO:0007669"/>
    <property type="project" value="TreeGrafter"/>
</dbReference>
<keyword evidence="9 14" id="KW-0732">Signal</keyword>
<reference evidence="17 18" key="1">
    <citation type="submission" date="2017-06" db="EMBL/GenBank/DDBJ databases">
        <title>Ant-infecting Ophiocordyceps genomes reveal a high diversity of potential behavioral manipulation genes and a possible major role for enterotoxins.</title>
        <authorList>
            <person name="De Bekker C."/>
            <person name="Evans H.C."/>
            <person name="Brachmann A."/>
            <person name="Hughes D.P."/>
        </authorList>
    </citation>
    <scope>NUCLEOTIDE SEQUENCE [LARGE SCALE GENOMIC DNA]</scope>
    <source>
        <strain evidence="17 18">Map64</strain>
    </source>
</reference>
<evidence type="ECO:0000256" key="9">
    <source>
        <dbReference type="ARBA" id="ARBA00022729"/>
    </source>
</evidence>
<evidence type="ECO:0000259" key="15">
    <source>
        <dbReference type="Pfam" id="PF00326"/>
    </source>
</evidence>
<organism evidence="17 18">
    <name type="scientific">Ophiocordyceps australis</name>
    <dbReference type="NCBI Taxonomy" id="1399860"/>
    <lineage>
        <taxon>Eukaryota</taxon>
        <taxon>Fungi</taxon>
        <taxon>Dikarya</taxon>
        <taxon>Ascomycota</taxon>
        <taxon>Pezizomycotina</taxon>
        <taxon>Sordariomycetes</taxon>
        <taxon>Hypocreomycetidae</taxon>
        <taxon>Hypocreales</taxon>
        <taxon>Ophiocordycipitaceae</taxon>
        <taxon>Ophiocordyceps</taxon>
    </lineage>
</organism>
<dbReference type="InterPro" id="IPR002469">
    <property type="entry name" value="Peptidase_S9B_N"/>
</dbReference>
<evidence type="ECO:0000256" key="13">
    <source>
        <dbReference type="ARBA" id="ARBA00030567"/>
    </source>
</evidence>
<sequence length="760" mass="85158">MRFLTLVTLLLRLALASEILHKPFQPTGNGDRLLSFQDAISSKFLPQYHEIEWAKGSDQDGQLYSLFHGSLIKYRVGTAEAKAVVAKNDTPPLMKRCWVSQDEESVLFKIESTSKNASSSLHNYTIFNIQSRGHVPLVEDQDGDIQHAEFSPRGNNTVFIRNNNIFIRYSNGSHHQITHDGGLDMLNGVSDWLYKEEVLGTSLALWFSPDGKFLAFLSFNETGVDTFTIPIYKGDEETGEFEMHYPEAGTKNPRVNFNLFDVETRALRTISMHDLVDTEDQIIGEVAWVTEGHAAVMVRVFNRDQTMAWHVLVNPVSGERSVVRRRDGRDGWLDNTMTMTYVGPLTDTSSPTEYYVDLSDETGWMHMHLYAVDDSVPPVQLTSGNWEVSKIIHVDTLRGVIYYIANTRHSTEQHIYSISIKSGQVTSLVDDTVPGVWSASFSSGGGFYALTYRGPDVPYQDIRKTLTGQVVDIWTDNKHVVDAIEGYSLPNITYFELQHPDGSTLNVRQQVPPNFNPAKKYPVLFYPYGAPGSQRVIKDFHVPRLDAFISSDPSLQFIVYKVDNRGTGGKGRRFRSLIRNKMGTLDVQDQLWAAGKLVKENSFLDPNHVGIHGWSYGGFVAAKAIETNTGVFTFGISVAGPTDWKFYDTIYTERYMGTPESNPSGYAEAKVHDARGFKNLRGTFAIAHGTADDNVHYQPMTTALTSFLSSNGVPRDKFRMQSFPGGDHYLASREMKLAASGFLLSCLEEELGRDATSQES</sequence>
<evidence type="ECO:0000256" key="4">
    <source>
        <dbReference type="ARBA" id="ARBA00012062"/>
    </source>
</evidence>